<dbReference type="InterPro" id="IPR018154">
    <property type="entry name" value="TLV/ENV_coat_polyprotein"/>
</dbReference>
<dbReference type="Gene3D" id="1.10.287.210">
    <property type="match status" value="1"/>
</dbReference>
<dbReference type="Proteomes" id="UP000694392">
    <property type="component" value="Unplaced"/>
</dbReference>
<dbReference type="OMA" id="NGAYFIC"/>
<keyword evidence="2" id="KW-0812">Transmembrane</keyword>
<proteinExistence type="predicted"/>
<evidence type="ECO:0000256" key="1">
    <source>
        <dbReference type="ARBA" id="ARBA00023157"/>
    </source>
</evidence>
<feature type="chain" id="PRO_5034135550" description="Envelope protein" evidence="3">
    <location>
        <begin position="16"/>
        <end position="460"/>
    </location>
</feature>
<evidence type="ECO:0000313" key="5">
    <source>
        <dbReference type="Proteomes" id="UP000694392"/>
    </source>
</evidence>
<organism evidence="4 5">
    <name type="scientific">Sphenodon punctatus</name>
    <name type="common">Tuatara</name>
    <name type="synonym">Hatteria punctata</name>
    <dbReference type="NCBI Taxonomy" id="8508"/>
    <lineage>
        <taxon>Eukaryota</taxon>
        <taxon>Metazoa</taxon>
        <taxon>Chordata</taxon>
        <taxon>Craniata</taxon>
        <taxon>Vertebrata</taxon>
        <taxon>Euteleostomi</taxon>
        <taxon>Lepidosauria</taxon>
        <taxon>Sphenodontia</taxon>
        <taxon>Sphenodontidae</taxon>
        <taxon>Sphenodon</taxon>
    </lineage>
</organism>
<name>A0A8D0H7C2_SPHPU</name>
<evidence type="ECO:0008006" key="6">
    <source>
        <dbReference type="Google" id="ProtNLM"/>
    </source>
</evidence>
<evidence type="ECO:0000313" key="4">
    <source>
        <dbReference type="Ensembl" id="ENSSPUP00000019582.1"/>
    </source>
</evidence>
<reference evidence="4" key="2">
    <citation type="submission" date="2025-09" db="UniProtKB">
        <authorList>
            <consortium name="Ensembl"/>
        </authorList>
    </citation>
    <scope>IDENTIFICATION</scope>
</reference>
<dbReference type="Ensembl" id="ENSSPUT00000020861.1">
    <property type="protein sequence ID" value="ENSSPUP00000019582.1"/>
    <property type="gene ID" value="ENSSPUG00000015088.1"/>
</dbReference>
<keyword evidence="2" id="KW-0472">Membrane</keyword>
<feature type="signal peptide" evidence="3">
    <location>
        <begin position="1"/>
        <end position="15"/>
    </location>
</feature>
<keyword evidence="5" id="KW-1185">Reference proteome</keyword>
<keyword evidence="2" id="KW-1133">Transmembrane helix</keyword>
<dbReference type="AlphaFoldDB" id="A0A8D0H7C2"/>
<reference evidence="4" key="1">
    <citation type="submission" date="2025-08" db="UniProtKB">
        <authorList>
            <consortium name="Ensembl"/>
        </authorList>
    </citation>
    <scope>IDENTIFICATION</scope>
</reference>
<dbReference type="GeneTree" id="ENSGT01140000282709"/>
<dbReference type="PANTHER" id="PTHR10424:SF73">
    <property type="entry name" value="ENDOGENOUS RETROVIRUS GROUP FC1 ENV POLYPROTEIN-RELATED"/>
    <property type="match status" value="1"/>
</dbReference>
<dbReference type="Pfam" id="PF00429">
    <property type="entry name" value="TLV_coat"/>
    <property type="match status" value="1"/>
</dbReference>
<evidence type="ECO:0000256" key="2">
    <source>
        <dbReference type="SAM" id="Phobius"/>
    </source>
</evidence>
<dbReference type="PANTHER" id="PTHR10424">
    <property type="entry name" value="VIRAL ENVELOPE PROTEIN"/>
    <property type="match status" value="1"/>
</dbReference>
<keyword evidence="1" id="KW-1015">Disulfide bond</keyword>
<evidence type="ECO:0000256" key="3">
    <source>
        <dbReference type="SAM" id="SignalP"/>
    </source>
</evidence>
<keyword evidence="3" id="KW-0732">Signal</keyword>
<accession>A0A8D0H7C2</accession>
<protein>
    <recommendedName>
        <fullName evidence="6">Envelope protein</fullName>
    </recommendedName>
</protein>
<sequence>MILVGVMLRIAVVLTLPLARTPLTPPPDLTTSFQMIHRQLPDNDRTSRDKRSLEFASNTFLLFIEQLRLDLNASNCWLCAQIPLHALEGIPMFATPLAVRELRAPFYTELPKNATWAIVSRNVSEYIHIRTPPPALFCLQCNGTGQAVGTSTCNTTVVKNGITFNLNHTFVPNLTPAYYNLTGFYHQAFIYTHTCASGVTALVGHYFICGNRAYKHLPADFQGSCFIGTLFPAIRVSSSLPQGPIRDRRDITEAQRFWGITIPGLGVGFTMRELKRISTVLEVVANLTTDTFQTVAIEMSNIRQMVLQNRMALDFTLASKGGVCALIKDECCTFIPDNTDTIFQNTLHLQAAVAKLHETDNWNFLSWLDHLLPDVPGWIRYLLLLVVAILLALGFVFLLCKLFCWGVSHIFAGKPKSLPQSLQMIAVSTRLGSAFPLLPRRPLVKGPIRGPQGLRTKWHW</sequence>
<feature type="transmembrane region" description="Helical" evidence="2">
    <location>
        <begin position="378"/>
        <end position="400"/>
    </location>
</feature>
<dbReference type="SUPFAM" id="SSF58069">
    <property type="entry name" value="Virus ectodomain"/>
    <property type="match status" value="1"/>
</dbReference>